<dbReference type="RefSeq" id="XP_025380326.1">
    <property type="nucleotide sequence ID" value="XM_025520392.1"/>
</dbReference>
<gene>
    <name evidence="8" type="ORF">FA10DRAFT_263828</name>
</gene>
<dbReference type="SUPFAM" id="SSF56091">
    <property type="entry name" value="DNA ligase/mRNA capping enzyme, catalytic domain"/>
    <property type="match status" value="1"/>
</dbReference>
<feature type="compositionally biased region" description="Acidic residues" evidence="6">
    <location>
        <begin position="40"/>
        <end position="52"/>
    </location>
</feature>
<evidence type="ECO:0000256" key="1">
    <source>
        <dbReference type="ARBA" id="ARBA00007572"/>
    </source>
</evidence>
<dbReference type="Gene3D" id="2.40.50.140">
    <property type="entry name" value="Nucleic acid-binding proteins"/>
    <property type="match status" value="1"/>
</dbReference>
<dbReference type="GO" id="GO:0005634">
    <property type="term" value="C:nucleus"/>
    <property type="evidence" value="ECO:0007669"/>
    <property type="project" value="TreeGrafter"/>
</dbReference>
<dbReference type="Gene3D" id="3.30.470.30">
    <property type="entry name" value="DNA ligase/mRNA capping enzyme"/>
    <property type="match status" value="1"/>
</dbReference>
<dbReference type="GO" id="GO:0005524">
    <property type="term" value="F:ATP binding"/>
    <property type="evidence" value="ECO:0007669"/>
    <property type="project" value="UniProtKB-KW"/>
</dbReference>
<keyword evidence="2 8" id="KW-0436">Ligase</keyword>
<dbReference type="PANTHER" id="PTHR45674:SF9">
    <property type="entry name" value="DNA LIGASE 3"/>
    <property type="match status" value="1"/>
</dbReference>
<keyword evidence="5" id="KW-0067">ATP-binding</keyword>
<dbReference type="InterPro" id="IPR012340">
    <property type="entry name" value="NA-bd_OB-fold"/>
</dbReference>
<dbReference type="GO" id="GO:0003910">
    <property type="term" value="F:DNA ligase (ATP) activity"/>
    <property type="evidence" value="ECO:0007669"/>
    <property type="project" value="InterPro"/>
</dbReference>
<sequence length="959" mass="106625">MPASKRSNSSTPHSTPSKQPRLSAFFSPSSLSKKGKATFDDFDYGAEEDAKTDEERRRQEQDDEQLARKLQREWDAPPLDEALSNAKVKEEASADADGMAGPSNLTAPPDEWETKPPAVPKLAVVDLDALDAAIEAIELGDDIFSFDPLEVDTTHWPTNAQGRITAPYALLSHAFALLSSTRSRLLIVTILTNLLRVLMLHDSESLLPAVYLVSNHIAPPYDGIELGLGGAIVNRAIRDVTGKTAGHLRVLWNKTGDPGDVAYEAKKDVKTLVGNRKPLEIVKLFQTLHTIAHISGPGSSAAKLSHVTKLLVAARGEENRFLVRTLHSHLRINAVRTTISAAISRAFMLEAPSSHETAWKLTREERRGLLANPTKAKEKTDPRRLELMEKLDRAQRLVREVRARHPNFSSIVPALVEGGLQELSQRVPLRIGTPLSPMLGSITRSLPAMHTKLGSRAFVSEFKYDGQRVQIHAAHYPRSEPGYVETKKMLKGGKGRWVGDQGDVFVRLFSRHLEDMTDKYPDIVDLMPVLMGLSGEIEEGDSPSANSNKPRSFVIDAEVVALSLEGALLPFQTLANRSRKDVDLSSIKVRVGVFAFDLMYLDGQGLLKSSFRRRRRLLKERFPETKPRNPLVARFCHVRSCESTDPDDVERFFAAARESKCEGIMIKSLDHHWEIASSTTNGHVKRDRDGDEDGGEPDERYLEKLDEIVGEEMQQEDQDGPANDNSTNSLVGKGVNGRGKALLSTYEPDKRCESWLKVKKDYVEGIGDSLDLVPIGGWHGMGRKAAWWSPVLLAVYDSETGQYQAVCKCISGFTDAEYKSIKFDRFKEDGISAYSGREEPNPRDEYETGGLVPDVWFTPKEVWEVRGADITLSPVYTASLGLVSQERGLSMRFPRFLRRREDKSVEEASSPRHLANLYFAQNNEAGSKAEAARAEAKDDDVEGDVEEEDAVESIKEEEE</sequence>
<keyword evidence="3" id="KW-0235">DNA replication</keyword>
<dbReference type="InterPro" id="IPR050191">
    <property type="entry name" value="ATP-dep_DNA_ligase"/>
</dbReference>
<dbReference type="GO" id="GO:0006281">
    <property type="term" value="P:DNA repair"/>
    <property type="evidence" value="ECO:0007669"/>
    <property type="project" value="InterPro"/>
</dbReference>
<dbReference type="STRING" id="215250.A0A316YWT7"/>
<dbReference type="AlphaFoldDB" id="A0A316YWT7"/>
<dbReference type="FunFam" id="2.40.50.140:FF:000062">
    <property type="entry name" value="DNA ligase"/>
    <property type="match status" value="1"/>
</dbReference>
<dbReference type="InterPro" id="IPR012310">
    <property type="entry name" value="DNA_ligase_ATP-dep_cent"/>
</dbReference>
<evidence type="ECO:0000256" key="3">
    <source>
        <dbReference type="ARBA" id="ARBA00022705"/>
    </source>
</evidence>
<evidence type="ECO:0000256" key="4">
    <source>
        <dbReference type="ARBA" id="ARBA00022741"/>
    </source>
</evidence>
<dbReference type="Pfam" id="PF01068">
    <property type="entry name" value="DNA_ligase_A_M"/>
    <property type="match status" value="1"/>
</dbReference>
<dbReference type="Pfam" id="PF04679">
    <property type="entry name" value="DNA_ligase_A_C"/>
    <property type="match status" value="1"/>
</dbReference>
<keyword evidence="4" id="KW-0547">Nucleotide-binding</keyword>
<dbReference type="GeneID" id="37042308"/>
<dbReference type="InterPro" id="IPR012308">
    <property type="entry name" value="DNA_ligase_ATP-dep_N"/>
</dbReference>
<comment type="similarity">
    <text evidence="1">Belongs to the ATP-dependent DNA ligase family.</text>
</comment>
<dbReference type="GO" id="GO:0003677">
    <property type="term" value="F:DNA binding"/>
    <property type="evidence" value="ECO:0007669"/>
    <property type="project" value="InterPro"/>
</dbReference>
<evidence type="ECO:0000259" key="7">
    <source>
        <dbReference type="PROSITE" id="PS50160"/>
    </source>
</evidence>
<dbReference type="Gene3D" id="1.10.3260.10">
    <property type="entry name" value="DNA ligase, ATP-dependent, N-terminal domain"/>
    <property type="match status" value="1"/>
</dbReference>
<dbReference type="SUPFAM" id="SSF117018">
    <property type="entry name" value="ATP-dependent DNA ligase DNA-binding domain"/>
    <property type="match status" value="1"/>
</dbReference>
<dbReference type="OrthoDB" id="206088at2759"/>
<feature type="compositionally biased region" description="Acidic residues" evidence="6">
    <location>
        <begin position="937"/>
        <end position="959"/>
    </location>
</feature>
<dbReference type="FunCoup" id="A0A316YWT7">
    <property type="interactions" value="140"/>
</dbReference>
<feature type="region of interest" description="Disordered" evidence="6">
    <location>
        <begin position="1"/>
        <end position="115"/>
    </location>
</feature>
<dbReference type="InterPro" id="IPR036599">
    <property type="entry name" value="DNA_ligase_N_sf"/>
</dbReference>
<evidence type="ECO:0000313" key="8">
    <source>
        <dbReference type="EMBL" id="PWN93128.1"/>
    </source>
</evidence>
<evidence type="ECO:0000256" key="5">
    <source>
        <dbReference type="ARBA" id="ARBA00022840"/>
    </source>
</evidence>
<accession>A0A316YWT7</accession>
<dbReference type="InParanoid" id="A0A316YWT7"/>
<proteinExistence type="inferred from homology"/>
<dbReference type="PROSITE" id="PS00697">
    <property type="entry name" value="DNA_LIGASE_A1"/>
    <property type="match status" value="1"/>
</dbReference>
<evidence type="ECO:0000256" key="2">
    <source>
        <dbReference type="ARBA" id="ARBA00022598"/>
    </source>
</evidence>
<dbReference type="EMBL" id="KZ819634">
    <property type="protein sequence ID" value="PWN93128.1"/>
    <property type="molecule type" value="Genomic_DNA"/>
</dbReference>
<feature type="region of interest" description="Disordered" evidence="6">
    <location>
        <begin position="925"/>
        <end position="959"/>
    </location>
</feature>
<dbReference type="InterPro" id="IPR012309">
    <property type="entry name" value="DNA_ligase_ATP-dep_C"/>
</dbReference>
<name>A0A316YWT7_9BASI</name>
<dbReference type="PANTHER" id="PTHR45674">
    <property type="entry name" value="DNA LIGASE 1/3 FAMILY MEMBER"/>
    <property type="match status" value="1"/>
</dbReference>
<dbReference type="PROSITE" id="PS50160">
    <property type="entry name" value="DNA_LIGASE_A3"/>
    <property type="match status" value="1"/>
</dbReference>
<organism evidence="8 9">
    <name type="scientific">Acaromyces ingoldii</name>
    <dbReference type="NCBI Taxonomy" id="215250"/>
    <lineage>
        <taxon>Eukaryota</taxon>
        <taxon>Fungi</taxon>
        <taxon>Dikarya</taxon>
        <taxon>Basidiomycota</taxon>
        <taxon>Ustilaginomycotina</taxon>
        <taxon>Exobasidiomycetes</taxon>
        <taxon>Exobasidiales</taxon>
        <taxon>Cryptobasidiaceae</taxon>
        <taxon>Acaromyces</taxon>
    </lineage>
</organism>
<feature type="compositionally biased region" description="Basic and acidic residues" evidence="6">
    <location>
        <begin position="53"/>
        <end position="75"/>
    </location>
</feature>
<dbReference type="Pfam" id="PF04675">
    <property type="entry name" value="DNA_ligase_A_N"/>
    <property type="match status" value="1"/>
</dbReference>
<keyword evidence="9" id="KW-1185">Reference proteome</keyword>
<dbReference type="GO" id="GO:0006273">
    <property type="term" value="P:lagging strand elongation"/>
    <property type="evidence" value="ECO:0007669"/>
    <property type="project" value="TreeGrafter"/>
</dbReference>
<dbReference type="InterPro" id="IPR016059">
    <property type="entry name" value="DNA_ligase_ATP-dep_CS"/>
</dbReference>
<dbReference type="SUPFAM" id="SSF50249">
    <property type="entry name" value="Nucleic acid-binding proteins"/>
    <property type="match status" value="1"/>
</dbReference>
<dbReference type="Proteomes" id="UP000245768">
    <property type="component" value="Unassembled WGS sequence"/>
</dbReference>
<evidence type="ECO:0000313" key="9">
    <source>
        <dbReference type="Proteomes" id="UP000245768"/>
    </source>
</evidence>
<dbReference type="CDD" id="cd07969">
    <property type="entry name" value="OBF_DNA_ligase_I"/>
    <property type="match status" value="1"/>
</dbReference>
<feature type="region of interest" description="Disordered" evidence="6">
    <location>
        <begin position="712"/>
        <end position="734"/>
    </location>
</feature>
<dbReference type="GO" id="GO:0006310">
    <property type="term" value="P:DNA recombination"/>
    <property type="evidence" value="ECO:0007669"/>
    <property type="project" value="InterPro"/>
</dbReference>
<dbReference type="CDD" id="cd07900">
    <property type="entry name" value="Adenylation_DNA_ligase_I_Euk"/>
    <property type="match status" value="1"/>
</dbReference>
<evidence type="ECO:0000256" key="6">
    <source>
        <dbReference type="SAM" id="MobiDB-lite"/>
    </source>
</evidence>
<reference evidence="8 9" key="1">
    <citation type="journal article" date="2018" name="Mol. Biol. Evol.">
        <title>Broad Genomic Sampling Reveals a Smut Pathogenic Ancestry of the Fungal Clade Ustilaginomycotina.</title>
        <authorList>
            <person name="Kijpornyongpan T."/>
            <person name="Mondo S.J."/>
            <person name="Barry K."/>
            <person name="Sandor L."/>
            <person name="Lee J."/>
            <person name="Lipzen A."/>
            <person name="Pangilinan J."/>
            <person name="LaButti K."/>
            <person name="Hainaut M."/>
            <person name="Henrissat B."/>
            <person name="Grigoriev I.V."/>
            <person name="Spatafora J.W."/>
            <person name="Aime M.C."/>
        </authorList>
    </citation>
    <scope>NUCLEOTIDE SEQUENCE [LARGE SCALE GENOMIC DNA]</scope>
    <source>
        <strain evidence="8 9">MCA 4198</strain>
    </source>
</reference>
<feature type="domain" description="ATP-dependent DNA ligase family profile" evidence="7">
    <location>
        <begin position="584"/>
        <end position="797"/>
    </location>
</feature>
<protein>
    <submittedName>
        <fullName evidence="8">ATP-dependent DNA ligase</fullName>
    </submittedName>
</protein>
<feature type="compositionally biased region" description="Polar residues" evidence="6">
    <location>
        <begin position="1"/>
        <end position="32"/>
    </location>
</feature>